<dbReference type="PANTHER" id="PTHR14969:SF13">
    <property type="entry name" value="AT30094P"/>
    <property type="match status" value="1"/>
</dbReference>
<comment type="caution">
    <text evidence="3">The sequence shown here is derived from an EMBL/GenBank/DDBJ whole genome shotgun (WGS) entry which is preliminary data.</text>
</comment>
<organism evidence="3 4">
    <name type="scientific">Candidatus Zambryskibacteria bacterium RIFCSPLOWO2_12_FULL_39_23</name>
    <dbReference type="NCBI Taxonomy" id="1802776"/>
    <lineage>
        <taxon>Bacteria</taxon>
        <taxon>Candidatus Zambryskiibacteriota</taxon>
    </lineage>
</organism>
<feature type="transmembrane region" description="Helical" evidence="1">
    <location>
        <begin position="125"/>
        <end position="146"/>
    </location>
</feature>
<dbReference type="Pfam" id="PF01569">
    <property type="entry name" value="PAP2"/>
    <property type="match status" value="1"/>
</dbReference>
<evidence type="ECO:0000256" key="1">
    <source>
        <dbReference type="SAM" id="Phobius"/>
    </source>
</evidence>
<evidence type="ECO:0000313" key="3">
    <source>
        <dbReference type="EMBL" id="OHB12997.1"/>
    </source>
</evidence>
<accession>A0A1G2UUB5</accession>
<dbReference type="InterPro" id="IPR036938">
    <property type="entry name" value="PAP2/HPO_sf"/>
</dbReference>
<dbReference type="EMBL" id="MHWT01000007">
    <property type="protein sequence ID" value="OHB12997.1"/>
    <property type="molecule type" value="Genomic_DNA"/>
</dbReference>
<feature type="transmembrane region" description="Helical" evidence="1">
    <location>
        <begin position="152"/>
        <end position="174"/>
    </location>
</feature>
<feature type="transmembrane region" description="Helical" evidence="1">
    <location>
        <begin position="33"/>
        <end position="51"/>
    </location>
</feature>
<gene>
    <name evidence="3" type="ORF">A3G99_02275</name>
</gene>
<reference evidence="3 4" key="1">
    <citation type="journal article" date="2016" name="Nat. Commun.">
        <title>Thousands of microbial genomes shed light on interconnected biogeochemical processes in an aquifer system.</title>
        <authorList>
            <person name="Anantharaman K."/>
            <person name="Brown C.T."/>
            <person name="Hug L.A."/>
            <person name="Sharon I."/>
            <person name="Castelle C.J."/>
            <person name="Probst A.J."/>
            <person name="Thomas B.C."/>
            <person name="Singh A."/>
            <person name="Wilkins M.J."/>
            <person name="Karaoz U."/>
            <person name="Brodie E.L."/>
            <person name="Williams K.H."/>
            <person name="Hubbard S.S."/>
            <person name="Banfield J.F."/>
        </authorList>
    </citation>
    <scope>NUCLEOTIDE SEQUENCE [LARGE SCALE GENOMIC DNA]</scope>
</reference>
<dbReference type="InterPro" id="IPR000326">
    <property type="entry name" value="PAP2/HPO"/>
</dbReference>
<protein>
    <recommendedName>
        <fullName evidence="2">Phosphatidic acid phosphatase type 2/haloperoxidase domain-containing protein</fullName>
    </recommendedName>
</protein>
<keyword evidence="1" id="KW-0472">Membrane</keyword>
<evidence type="ECO:0000313" key="4">
    <source>
        <dbReference type="Proteomes" id="UP000176558"/>
    </source>
</evidence>
<feature type="transmembrane region" description="Helical" evidence="1">
    <location>
        <begin position="98"/>
        <end position="118"/>
    </location>
</feature>
<dbReference type="CDD" id="cd03392">
    <property type="entry name" value="PAP2_like_2"/>
    <property type="match status" value="1"/>
</dbReference>
<name>A0A1G2UUB5_9BACT</name>
<feature type="transmembrane region" description="Helical" evidence="1">
    <location>
        <begin position="58"/>
        <end position="78"/>
    </location>
</feature>
<dbReference type="SUPFAM" id="SSF48317">
    <property type="entry name" value="Acid phosphatase/Vanadium-dependent haloperoxidase"/>
    <property type="match status" value="1"/>
</dbReference>
<sequence>MYSFDVPVQNYFSLTRTPILTDVMYTLTTFFDASWYFILLVICFTILIFLIRNFRYALLFFSTLLFGTVIVYILKNIFNIARPLDGFMSVFSSSFPSYHATSATIFFVILIYIFDSCFRSRGRVIFNTICLSGIMLVAFSRLYLGVHWLSDVLFGIILGVLISYISIFIFKLVMFRQNNRLNMR</sequence>
<dbReference type="Gene3D" id="1.20.144.10">
    <property type="entry name" value="Phosphatidic acid phosphatase type 2/haloperoxidase"/>
    <property type="match status" value="2"/>
</dbReference>
<keyword evidence="1" id="KW-0812">Transmembrane</keyword>
<dbReference type="SMART" id="SM00014">
    <property type="entry name" value="acidPPc"/>
    <property type="match status" value="1"/>
</dbReference>
<evidence type="ECO:0000259" key="2">
    <source>
        <dbReference type="SMART" id="SM00014"/>
    </source>
</evidence>
<proteinExistence type="predicted"/>
<keyword evidence="1" id="KW-1133">Transmembrane helix</keyword>
<dbReference type="Proteomes" id="UP000176558">
    <property type="component" value="Unassembled WGS sequence"/>
</dbReference>
<dbReference type="AlphaFoldDB" id="A0A1G2UUB5"/>
<feature type="domain" description="Phosphatidic acid phosphatase type 2/haloperoxidase" evidence="2">
    <location>
        <begin position="54"/>
        <end position="167"/>
    </location>
</feature>
<dbReference type="PANTHER" id="PTHR14969">
    <property type="entry name" value="SPHINGOSINE-1-PHOSPHATE PHOSPHOHYDROLASE"/>
    <property type="match status" value="1"/>
</dbReference>